<sequence>MLGAPRDTTADVGLGSSVDGPECVVPAAEPGLVLERLHRAHAHGHHPRSLRLSSHLFSSSLSLLGCWQGY</sequence>
<gene>
    <name evidence="2" type="primary">LOC125540181</name>
</gene>
<dbReference type="AlphaFoldDB" id="A0A8R7TNY6"/>
<organism evidence="2 3">
    <name type="scientific">Triticum urartu</name>
    <name type="common">Red wild einkorn</name>
    <name type="synonym">Crithodium urartu</name>
    <dbReference type="NCBI Taxonomy" id="4572"/>
    <lineage>
        <taxon>Eukaryota</taxon>
        <taxon>Viridiplantae</taxon>
        <taxon>Streptophyta</taxon>
        <taxon>Embryophyta</taxon>
        <taxon>Tracheophyta</taxon>
        <taxon>Spermatophyta</taxon>
        <taxon>Magnoliopsida</taxon>
        <taxon>Liliopsida</taxon>
        <taxon>Poales</taxon>
        <taxon>Poaceae</taxon>
        <taxon>BOP clade</taxon>
        <taxon>Pooideae</taxon>
        <taxon>Triticodae</taxon>
        <taxon>Triticeae</taxon>
        <taxon>Triticinae</taxon>
        <taxon>Triticum</taxon>
    </lineage>
</organism>
<reference evidence="2" key="2">
    <citation type="submission" date="2018-03" db="EMBL/GenBank/DDBJ databases">
        <title>The Triticum urartu genome reveals the dynamic nature of wheat genome evolution.</title>
        <authorList>
            <person name="Ling H."/>
            <person name="Ma B."/>
            <person name="Shi X."/>
            <person name="Liu H."/>
            <person name="Dong L."/>
            <person name="Sun H."/>
            <person name="Cao Y."/>
            <person name="Gao Q."/>
            <person name="Zheng S."/>
            <person name="Li Y."/>
            <person name="Yu Y."/>
            <person name="Du H."/>
            <person name="Qi M."/>
            <person name="Li Y."/>
            <person name="Yu H."/>
            <person name="Cui Y."/>
            <person name="Wang N."/>
            <person name="Chen C."/>
            <person name="Wu H."/>
            <person name="Zhao Y."/>
            <person name="Zhang J."/>
            <person name="Li Y."/>
            <person name="Zhou W."/>
            <person name="Zhang B."/>
            <person name="Hu W."/>
            <person name="Eijk M."/>
            <person name="Tang J."/>
            <person name="Witsenboer H."/>
            <person name="Zhao S."/>
            <person name="Li Z."/>
            <person name="Zhang A."/>
            <person name="Wang D."/>
            <person name="Liang C."/>
        </authorList>
    </citation>
    <scope>NUCLEOTIDE SEQUENCE [LARGE SCALE GENOMIC DNA]</scope>
    <source>
        <strain evidence="2">cv. G1812</strain>
    </source>
</reference>
<dbReference type="Gramene" id="TuG1812G0200005764.01.T01">
    <property type="protein sequence ID" value="TuG1812G0200005764.01.T01.cds439748"/>
    <property type="gene ID" value="TuG1812G0200005764.01"/>
</dbReference>
<reference evidence="2" key="3">
    <citation type="submission" date="2022-06" db="UniProtKB">
        <authorList>
            <consortium name="EnsemblPlants"/>
        </authorList>
    </citation>
    <scope>IDENTIFICATION</scope>
</reference>
<dbReference type="Proteomes" id="UP000015106">
    <property type="component" value="Chromosome 2"/>
</dbReference>
<evidence type="ECO:0000313" key="2">
    <source>
        <dbReference type="EnsemblPlants" id="TuG1812G0200005764.01.T01.cds439748"/>
    </source>
</evidence>
<evidence type="ECO:0000256" key="1">
    <source>
        <dbReference type="SAM" id="MobiDB-lite"/>
    </source>
</evidence>
<accession>A0A8R7TNY6</accession>
<protein>
    <submittedName>
        <fullName evidence="2">Uncharacterized protein</fullName>
    </submittedName>
</protein>
<evidence type="ECO:0000313" key="3">
    <source>
        <dbReference type="Proteomes" id="UP000015106"/>
    </source>
</evidence>
<keyword evidence="3" id="KW-1185">Reference proteome</keyword>
<reference evidence="3" key="1">
    <citation type="journal article" date="2013" name="Nature">
        <title>Draft genome of the wheat A-genome progenitor Triticum urartu.</title>
        <authorList>
            <person name="Ling H.Q."/>
            <person name="Zhao S."/>
            <person name="Liu D."/>
            <person name="Wang J."/>
            <person name="Sun H."/>
            <person name="Zhang C."/>
            <person name="Fan H."/>
            <person name="Li D."/>
            <person name="Dong L."/>
            <person name="Tao Y."/>
            <person name="Gao C."/>
            <person name="Wu H."/>
            <person name="Li Y."/>
            <person name="Cui Y."/>
            <person name="Guo X."/>
            <person name="Zheng S."/>
            <person name="Wang B."/>
            <person name="Yu K."/>
            <person name="Liang Q."/>
            <person name="Yang W."/>
            <person name="Lou X."/>
            <person name="Chen J."/>
            <person name="Feng M."/>
            <person name="Jian J."/>
            <person name="Zhang X."/>
            <person name="Luo G."/>
            <person name="Jiang Y."/>
            <person name="Liu J."/>
            <person name="Wang Z."/>
            <person name="Sha Y."/>
            <person name="Zhang B."/>
            <person name="Wu H."/>
            <person name="Tang D."/>
            <person name="Shen Q."/>
            <person name="Xue P."/>
            <person name="Zou S."/>
            <person name="Wang X."/>
            <person name="Liu X."/>
            <person name="Wang F."/>
            <person name="Yang Y."/>
            <person name="An X."/>
            <person name="Dong Z."/>
            <person name="Zhang K."/>
            <person name="Zhang X."/>
            <person name="Luo M.C."/>
            <person name="Dvorak J."/>
            <person name="Tong Y."/>
            <person name="Wang J."/>
            <person name="Yang H."/>
            <person name="Li Z."/>
            <person name="Wang D."/>
            <person name="Zhang A."/>
            <person name="Wang J."/>
        </authorList>
    </citation>
    <scope>NUCLEOTIDE SEQUENCE</scope>
    <source>
        <strain evidence="3">cv. G1812</strain>
    </source>
</reference>
<proteinExistence type="predicted"/>
<dbReference type="EnsemblPlants" id="TuG1812G0200005764.01.T01">
    <property type="protein sequence ID" value="TuG1812G0200005764.01.T01.cds439748"/>
    <property type="gene ID" value="TuG1812G0200005764.01"/>
</dbReference>
<feature type="region of interest" description="Disordered" evidence="1">
    <location>
        <begin position="1"/>
        <end position="21"/>
    </location>
</feature>
<name>A0A8R7TNY6_TRIUA</name>